<dbReference type="InterPro" id="IPR002178">
    <property type="entry name" value="PTS_EIIA_type-2_dom"/>
</dbReference>
<dbReference type="Proteomes" id="UP000284178">
    <property type="component" value="Unassembled WGS sequence"/>
</dbReference>
<keyword evidence="4" id="KW-0804">Transcription</keyword>
<sequence length="663" mass="77020">MKAPVFRSCRASKPIHDSHPKIPQFSFYPIGRRGNRMDLIKEKIILQLQKQPEPLSSTRLAEQLHVSSRTIKNHIKEINQEQPNLIQATTKGYILNKQMPLPVPEETPAQSYEERFSFITHLFFVDHASSLNLYDLCDELYLSYSSMKQLISKVNQQYDAYDLSLKCKNDTIFLVGTERNKRRFLTQTLYKEAAGHFVDAAMLKTHFPEIDIAYLQTTMHNIFMKYNCYINDFGYTNLLLHITVILDRILNGNAFSETDGRQETVHPICEELIATFSTHFGVQFNPLERQNMNELITANINFMQRKDDETLKTIVGPQIFTLTHEIIDEVNRRYHLQLNKETLLVPLSLHFKNLFYRSQQQTSLKNPLLETIQSSCPLLYDCAICITDYLDEHFNIQISPDETAYLAMHIGADLERQQKDIKKLKCALLCPDYQQNQQQIYNCLLIHFDSDIIIPTVVSFEEELEDKSYELLFTTVPVPANRGFTILLPPMISAMNLKEIYSQIQTVLDRKKMQILTEYYPQFFSPALFYLDKQADSRRDDILKILCRKLRNEHFISSHFLDEVLKREQAASTAFGQIAIPHSMKMDCEKTGLAIAISPSGIQWGTQRVHIVLLIAINEKDSHLFKELYEALILLFSDPSILEVLRQCKTFEEFTNVIFSYTM</sequence>
<evidence type="ECO:0000256" key="2">
    <source>
        <dbReference type="ARBA" id="ARBA00023015"/>
    </source>
</evidence>
<dbReference type="SUPFAM" id="SSF55804">
    <property type="entry name" value="Phoshotransferase/anion transport protein"/>
    <property type="match status" value="1"/>
</dbReference>
<dbReference type="Gene3D" id="3.40.930.10">
    <property type="entry name" value="Mannitol-specific EII, Chain A"/>
    <property type="match status" value="1"/>
</dbReference>
<keyword evidence="1" id="KW-0677">Repeat</keyword>
<dbReference type="InterPro" id="IPR050661">
    <property type="entry name" value="BglG_antiterminators"/>
</dbReference>
<dbReference type="Gene3D" id="1.10.10.10">
    <property type="entry name" value="Winged helix-like DNA-binding domain superfamily/Winged helix DNA-binding domain"/>
    <property type="match status" value="2"/>
</dbReference>
<keyword evidence="3" id="KW-0010">Activator</keyword>
<evidence type="ECO:0000313" key="8">
    <source>
        <dbReference type="Proteomes" id="UP000284178"/>
    </source>
</evidence>
<evidence type="ECO:0000256" key="4">
    <source>
        <dbReference type="ARBA" id="ARBA00023163"/>
    </source>
</evidence>
<dbReference type="SUPFAM" id="SSF46785">
    <property type="entry name" value="Winged helix' DNA-binding domain"/>
    <property type="match status" value="1"/>
</dbReference>
<proteinExistence type="predicted"/>
<dbReference type="InterPro" id="IPR036390">
    <property type="entry name" value="WH_DNA-bd_sf"/>
</dbReference>
<dbReference type="InterPro" id="IPR016152">
    <property type="entry name" value="PTrfase/Anion_transptr"/>
</dbReference>
<dbReference type="Pfam" id="PF05043">
    <property type="entry name" value="Mga"/>
    <property type="match status" value="1"/>
</dbReference>
<keyword evidence="8" id="KW-1185">Reference proteome</keyword>
<accession>A0A412G0M5</accession>
<evidence type="ECO:0000259" key="6">
    <source>
        <dbReference type="PROSITE" id="PS51372"/>
    </source>
</evidence>
<dbReference type="EMBL" id="QRUP01000010">
    <property type="protein sequence ID" value="RGR73964.1"/>
    <property type="molecule type" value="Genomic_DNA"/>
</dbReference>
<dbReference type="InterPro" id="IPR011608">
    <property type="entry name" value="PRD"/>
</dbReference>
<dbReference type="Pfam" id="PF00874">
    <property type="entry name" value="PRD"/>
    <property type="match status" value="1"/>
</dbReference>
<dbReference type="InterPro" id="IPR013196">
    <property type="entry name" value="HTH_11"/>
</dbReference>
<feature type="domain" description="PTS EIIA type-2" evidence="5">
    <location>
        <begin position="522"/>
        <end position="661"/>
    </location>
</feature>
<protein>
    <submittedName>
        <fullName evidence="7">Transcription antiterminator</fullName>
    </submittedName>
</protein>
<dbReference type="AlphaFoldDB" id="A0A412G0M5"/>
<dbReference type="SUPFAM" id="SSF63520">
    <property type="entry name" value="PTS-regulatory domain, PRD"/>
    <property type="match status" value="1"/>
</dbReference>
<dbReference type="InterPro" id="IPR007737">
    <property type="entry name" value="Mga_HTH"/>
</dbReference>
<dbReference type="PROSITE" id="PS51372">
    <property type="entry name" value="PRD_2"/>
    <property type="match status" value="1"/>
</dbReference>
<dbReference type="CDD" id="cd00211">
    <property type="entry name" value="PTS_IIA_fru"/>
    <property type="match status" value="1"/>
</dbReference>
<gene>
    <name evidence="7" type="ORF">DWY25_09130</name>
</gene>
<keyword evidence="2" id="KW-0805">Transcription regulation</keyword>
<reference evidence="7 8" key="1">
    <citation type="submission" date="2018-08" db="EMBL/GenBank/DDBJ databases">
        <title>A genome reference for cultivated species of the human gut microbiota.</title>
        <authorList>
            <person name="Zou Y."/>
            <person name="Xue W."/>
            <person name="Luo G."/>
        </authorList>
    </citation>
    <scope>NUCLEOTIDE SEQUENCE [LARGE SCALE GENOMIC DNA]</scope>
    <source>
        <strain evidence="7 8">AF24-29</strain>
    </source>
</reference>
<dbReference type="GO" id="GO:0006355">
    <property type="term" value="P:regulation of DNA-templated transcription"/>
    <property type="evidence" value="ECO:0007669"/>
    <property type="project" value="InterPro"/>
</dbReference>
<dbReference type="Gene3D" id="1.10.1790.10">
    <property type="entry name" value="PRD domain"/>
    <property type="match status" value="1"/>
</dbReference>
<evidence type="ECO:0000259" key="5">
    <source>
        <dbReference type="PROSITE" id="PS51094"/>
    </source>
</evidence>
<dbReference type="InterPro" id="IPR036634">
    <property type="entry name" value="PRD_sf"/>
</dbReference>
<name>A0A412G0M5_9FIRM</name>
<evidence type="ECO:0000256" key="1">
    <source>
        <dbReference type="ARBA" id="ARBA00022737"/>
    </source>
</evidence>
<dbReference type="PANTHER" id="PTHR30185:SF12">
    <property type="entry name" value="TRANSCRIPTIONAL REGULATOR MANR"/>
    <property type="match status" value="1"/>
</dbReference>
<feature type="domain" description="PRD" evidence="6">
    <location>
        <begin position="314"/>
        <end position="420"/>
    </location>
</feature>
<dbReference type="PROSITE" id="PS51094">
    <property type="entry name" value="PTS_EIIA_TYPE_2"/>
    <property type="match status" value="1"/>
</dbReference>
<dbReference type="Pfam" id="PF00359">
    <property type="entry name" value="PTS_EIIA_2"/>
    <property type="match status" value="1"/>
</dbReference>
<dbReference type="Pfam" id="PF08279">
    <property type="entry name" value="HTH_11"/>
    <property type="match status" value="1"/>
</dbReference>
<evidence type="ECO:0000256" key="3">
    <source>
        <dbReference type="ARBA" id="ARBA00023159"/>
    </source>
</evidence>
<comment type="caution">
    <text evidence="7">The sequence shown here is derived from an EMBL/GenBank/DDBJ whole genome shotgun (WGS) entry which is preliminary data.</text>
</comment>
<evidence type="ECO:0000313" key="7">
    <source>
        <dbReference type="EMBL" id="RGR73964.1"/>
    </source>
</evidence>
<organism evidence="7 8">
    <name type="scientific">Holdemania filiformis</name>
    <dbReference type="NCBI Taxonomy" id="61171"/>
    <lineage>
        <taxon>Bacteria</taxon>
        <taxon>Bacillati</taxon>
        <taxon>Bacillota</taxon>
        <taxon>Erysipelotrichia</taxon>
        <taxon>Erysipelotrichales</taxon>
        <taxon>Erysipelotrichaceae</taxon>
        <taxon>Holdemania</taxon>
    </lineage>
</organism>
<dbReference type="PANTHER" id="PTHR30185">
    <property type="entry name" value="CRYPTIC BETA-GLUCOSIDE BGL OPERON ANTITERMINATOR"/>
    <property type="match status" value="1"/>
</dbReference>
<dbReference type="InterPro" id="IPR036388">
    <property type="entry name" value="WH-like_DNA-bd_sf"/>
</dbReference>